<accession>A0A543I2E3</accession>
<dbReference type="InterPro" id="IPR004360">
    <property type="entry name" value="Glyas_Fos-R_dOase_dom"/>
</dbReference>
<dbReference type="Pfam" id="PF00903">
    <property type="entry name" value="Glyoxalase"/>
    <property type="match status" value="1"/>
</dbReference>
<dbReference type="InterPro" id="IPR029068">
    <property type="entry name" value="Glyas_Bleomycin-R_OHBP_Dase"/>
</dbReference>
<dbReference type="Gene3D" id="3.10.180.10">
    <property type="entry name" value="2,3-Dihydroxybiphenyl 1,2-Dioxygenase, domain 1"/>
    <property type="match status" value="1"/>
</dbReference>
<dbReference type="SUPFAM" id="SSF54593">
    <property type="entry name" value="Glyoxalase/Bleomycin resistance protein/Dihydroxybiphenyl dioxygenase"/>
    <property type="match status" value="1"/>
</dbReference>
<keyword evidence="4" id="KW-1185">Reference proteome</keyword>
<organism evidence="3 4">
    <name type="scientific">Humibacillus xanthopallidus</name>
    <dbReference type="NCBI Taxonomy" id="412689"/>
    <lineage>
        <taxon>Bacteria</taxon>
        <taxon>Bacillati</taxon>
        <taxon>Actinomycetota</taxon>
        <taxon>Actinomycetes</taxon>
        <taxon>Micrococcales</taxon>
        <taxon>Intrasporangiaceae</taxon>
        <taxon>Humibacillus</taxon>
    </lineage>
</organism>
<evidence type="ECO:0000313" key="3">
    <source>
        <dbReference type="EMBL" id="TQM64711.1"/>
    </source>
</evidence>
<evidence type="ECO:0000259" key="2">
    <source>
        <dbReference type="PROSITE" id="PS51819"/>
    </source>
</evidence>
<dbReference type="AlphaFoldDB" id="A0A543I2E3"/>
<feature type="region of interest" description="Disordered" evidence="1">
    <location>
        <begin position="1"/>
        <end position="24"/>
    </location>
</feature>
<sequence>MPFPGARRSVAREGRCCSRNSSERTSTMDMKLEVVVVPVSDVDRAKNFYTGLGWRLDADFSTDEQFRVVQVTPPGSPTSVIFGTHVTEQAPGTARGLQLVVGDVEAAHAELVDKGAEPSGVFHDAGGVFHHGGTDARVPGPDPDRRSYGSFLSFQDPDGNGWIVQEVTTRLPGRTDSAATSFTSVTDLAAALRRAAAAHGEHEARTGVEDPDWPDWYADYMVRELAGIELPA</sequence>
<dbReference type="EMBL" id="VFPM01000001">
    <property type="protein sequence ID" value="TQM64711.1"/>
    <property type="molecule type" value="Genomic_DNA"/>
</dbReference>
<proteinExistence type="predicted"/>
<comment type="caution">
    <text evidence="3">The sequence shown here is derived from an EMBL/GenBank/DDBJ whole genome shotgun (WGS) entry which is preliminary data.</text>
</comment>
<evidence type="ECO:0000256" key="1">
    <source>
        <dbReference type="SAM" id="MobiDB-lite"/>
    </source>
</evidence>
<feature type="domain" description="VOC" evidence="2">
    <location>
        <begin position="31"/>
        <end position="167"/>
    </location>
</feature>
<dbReference type="GO" id="GO:0016829">
    <property type="term" value="F:lyase activity"/>
    <property type="evidence" value="ECO:0007669"/>
    <property type="project" value="UniProtKB-KW"/>
</dbReference>
<reference evidence="3 4" key="1">
    <citation type="submission" date="2019-06" db="EMBL/GenBank/DDBJ databases">
        <title>Genome sequencing of plant associated microbes to promote plant fitness in Sorghum bicolor and Oryza sativa.</title>
        <authorList>
            <person name="Coleman-Derr D."/>
        </authorList>
    </citation>
    <scope>NUCLEOTIDE SEQUENCE [LARGE SCALE GENOMIC DNA]</scope>
    <source>
        <strain evidence="3 4">KV-663</strain>
    </source>
</reference>
<keyword evidence="3" id="KW-0456">Lyase</keyword>
<dbReference type="InterPro" id="IPR037523">
    <property type="entry name" value="VOC_core"/>
</dbReference>
<dbReference type="PROSITE" id="PS51819">
    <property type="entry name" value="VOC"/>
    <property type="match status" value="1"/>
</dbReference>
<dbReference type="Proteomes" id="UP000316747">
    <property type="component" value="Unassembled WGS sequence"/>
</dbReference>
<protein>
    <submittedName>
        <fullName evidence="3">Putative lactoylglutathione lyase</fullName>
    </submittedName>
</protein>
<gene>
    <name evidence="3" type="ORF">FBY41_1090</name>
</gene>
<evidence type="ECO:0000313" key="4">
    <source>
        <dbReference type="Proteomes" id="UP000316747"/>
    </source>
</evidence>
<name>A0A543I2E3_9MICO</name>